<keyword evidence="4" id="KW-1185">Reference proteome</keyword>
<dbReference type="EMBL" id="WOXT01000001">
    <property type="protein sequence ID" value="MUV13390.1"/>
    <property type="molecule type" value="Genomic_DNA"/>
</dbReference>
<name>A0A7C9HL48_9GAMM</name>
<protein>
    <submittedName>
        <fullName evidence="3">Polysaccharide deacetylase family protein</fullName>
    </submittedName>
</protein>
<dbReference type="CDD" id="cd10967">
    <property type="entry name" value="CE4_GLA_like_6s"/>
    <property type="match status" value="1"/>
</dbReference>
<gene>
    <name evidence="3" type="ORF">GN331_04125</name>
</gene>
<dbReference type="AlphaFoldDB" id="A0A7C9HL48"/>
<dbReference type="GO" id="GO:0016810">
    <property type="term" value="F:hydrolase activity, acting on carbon-nitrogen (but not peptide) bonds"/>
    <property type="evidence" value="ECO:0007669"/>
    <property type="project" value="InterPro"/>
</dbReference>
<dbReference type="InterPro" id="IPR002509">
    <property type="entry name" value="NODB_dom"/>
</dbReference>
<evidence type="ECO:0000256" key="1">
    <source>
        <dbReference type="SAM" id="SignalP"/>
    </source>
</evidence>
<evidence type="ECO:0000259" key="2">
    <source>
        <dbReference type="Pfam" id="PF01522"/>
    </source>
</evidence>
<dbReference type="GO" id="GO:0005975">
    <property type="term" value="P:carbohydrate metabolic process"/>
    <property type="evidence" value="ECO:0007669"/>
    <property type="project" value="InterPro"/>
</dbReference>
<evidence type="ECO:0000313" key="4">
    <source>
        <dbReference type="Proteomes" id="UP000479692"/>
    </source>
</evidence>
<accession>A0A7C9HL48</accession>
<reference evidence="3 4" key="1">
    <citation type="submission" date="2019-12" db="EMBL/GenBank/DDBJ databases">
        <authorList>
            <person name="Xu J."/>
        </authorList>
    </citation>
    <scope>NUCLEOTIDE SEQUENCE [LARGE SCALE GENOMIC DNA]</scope>
    <source>
        <strain evidence="3 4">HX-5-24</strain>
    </source>
</reference>
<evidence type="ECO:0000313" key="3">
    <source>
        <dbReference type="EMBL" id="MUV13390.1"/>
    </source>
</evidence>
<dbReference type="Gene3D" id="3.20.20.370">
    <property type="entry name" value="Glycoside hydrolase/deacetylase"/>
    <property type="match status" value="1"/>
</dbReference>
<feature type="domain" description="NodB homology" evidence="2">
    <location>
        <begin position="39"/>
        <end position="158"/>
    </location>
</feature>
<dbReference type="SUPFAM" id="SSF88713">
    <property type="entry name" value="Glycoside hydrolase/deacetylase"/>
    <property type="match status" value="1"/>
</dbReference>
<proteinExistence type="predicted"/>
<dbReference type="Pfam" id="PF01522">
    <property type="entry name" value="Polysacc_deac_1"/>
    <property type="match status" value="1"/>
</dbReference>
<dbReference type="InterPro" id="IPR011330">
    <property type="entry name" value="Glyco_hydro/deAcase_b/a-brl"/>
</dbReference>
<organism evidence="3 4">
    <name type="scientific">Noviluteimonas gilva</name>
    <dbReference type="NCBI Taxonomy" id="2682097"/>
    <lineage>
        <taxon>Bacteria</taxon>
        <taxon>Pseudomonadati</taxon>
        <taxon>Pseudomonadota</taxon>
        <taxon>Gammaproteobacteria</taxon>
        <taxon>Lysobacterales</taxon>
        <taxon>Lysobacteraceae</taxon>
        <taxon>Noviluteimonas</taxon>
    </lineage>
</organism>
<dbReference type="Proteomes" id="UP000479692">
    <property type="component" value="Unassembled WGS sequence"/>
</dbReference>
<feature type="signal peptide" evidence="1">
    <location>
        <begin position="1"/>
        <end position="29"/>
    </location>
</feature>
<comment type="caution">
    <text evidence="3">The sequence shown here is derived from an EMBL/GenBank/DDBJ whole genome shotgun (WGS) entry which is preliminary data.</text>
</comment>
<feature type="chain" id="PRO_5028872658" evidence="1">
    <location>
        <begin position="30"/>
        <end position="274"/>
    </location>
</feature>
<keyword evidence="1" id="KW-0732">Signal</keyword>
<sequence length="274" mass="29519">MRSTAARPEPSVRSALGLLLLACAASAHAQGFAWPDGRRAAVSLAYDDALPSQLDIAVPALKKRGLKASFYLTLANDTVAKRLDDWRAVAADGNELGNHTLFHPCSASQEGREWVVPYRNLDTMTPPQMHEEVRLANAMLHAIDGRDRRTFTPPCGDRLAGGKDYVDGVSPLFDGLRVPGDAVVSEMAALDPNAVPVMAPVGLTGAQLIALVEDAARKGTMVSFTFHGVGGDYLTTSAQAHDALLDYLAAHRDTLWVATFDDIATYIRSRREPK</sequence>